<dbReference type="EMBL" id="CP001333">
    <property type="protein sequence ID" value="ACO67810.1"/>
    <property type="molecule type" value="Genomic_DNA"/>
</dbReference>
<sequence>MHAYRLNRSPKASPRGNRVAPAPSSPPVVPRSPAAFAPRGGPQAVSESVVVPSLGEAARMMEIFVQRRNERDADGCAAMLVDDDDIRGPASAYGAVGKENVRNALRAWIEAHPGLHYTWRNVKVESKGGYFLVTFDYERRCDDESQWGRGRETVTLDGTCQRVRKVEEHGKKP</sequence>
<dbReference type="SUPFAM" id="SSF54427">
    <property type="entry name" value="NTF2-like"/>
    <property type="match status" value="1"/>
</dbReference>
<organism evidence="2 3">
    <name type="scientific">Micromonas commoda (strain RCC299 / NOUM17 / CCMP2709)</name>
    <name type="common">Picoplanktonic green alga</name>
    <dbReference type="NCBI Taxonomy" id="296587"/>
    <lineage>
        <taxon>Eukaryota</taxon>
        <taxon>Viridiplantae</taxon>
        <taxon>Chlorophyta</taxon>
        <taxon>Mamiellophyceae</taxon>
        <taxon>Mamiellales</taxon>
        <taxon>Mamiellaceae</taxon>
        <taxon>Micromonas</taxon>
    </lineage>
</organism>
<dbReference type="GeneID" id="8249309"/>
<feature type="region of interest" description="Disordered" evidence="1">
    <location>
        <begin position="1"/>
        <end position="42"/>
    </location>
</feature>
<reference evidence="2 3" key="1">
    <citation type="journal article" date="2009" name="Science">
        <title>Green evolution and dynamic adaptations revealed by genomes of the marine picoeukaryotes Micromonas.</title>
        <authorList>
            <person name="Worden A.Z."/>
            <person name="Lee J.H."/>
            <person name="Mock T."/>
            <person name="Rouze P."/>
            <person name="Simmons M.P."/>
            <person name="Aerts A.L."/>
            <person name="Allen A.E."/>
            <person name="Cuvelier M.L."/>
            <person name="Derelle E."/>
            <person name="Everett M.V."/>
            <person name="Foulon E."/>
            <person name="Grimwood J."/>
            <person name="Gundlach H."/>
            <person name="Henrissat B."/>
            <person name="Napoli C."/>
            <person name="McDonald S.M."/>
            <person name="Parker M.S."/>
            <person name="Rombauts S."/>
            <person name="Salamov A."/>
            <person name="Von Dassow P."/>
            <person name="Badger J.H."/>
            <person name="Coutinho P.M."/>
            <person name="Demir E."/>
            <person name="Dubchak I."/>
            <person name="Gentemann C."/>
            <person name="Eikrem W."/>
            <person name="Gready J.E."/>
            <person name="John U."/>
            <person name="Lanier W."/>
            <person name="Lindquist E.A."/>
            <person name="Lucas S."/>
            <person name="Mayer K.F."/>
            <person name="Moreau H."/>
            <person name="Not F."/>
            <person name="Otillar R."/>
            <person name="Panaud O."/>
            <person name="Pangilinan J."/>
            <person name="Paulsen I."/>
            <person name="Piegu B."/>
            <person name="Poliakov A."/>
            <person name="Robbens S."/>
            <person name="Schmutz J."/>
            <person name="Toulza E."/>
            <person name="Wyss T."/>
            <person name="Zelensky A."/>
            <person name="Zhou K."/>
            <person name="Armbrust E.V."/>
            <person name="Bhattacharya D."/>
            <person name="Goodenough U.W."/>
            <person name="Van de Peer Y."/>
            <person name="Grigoriev I.V."/>
        </authorList>
    </citation>
    <scope>NUCLEOTIDE SEQUENCE [LARGE SCALE GENOMIC DNA]</scope>
    <source>
        <strain evidence="3">RCC299 / NOUM17</strain>
    </source>
</reference>
<dbReference type="Proteomes" id="UP000002009">
    <property type="component" value="Chromosome 15"/>
</dbReference>
<gene>
    <name evidence="2" type="ORF">MICPUN_104357</name>
</gene>
<evidence type="ECO:0000256" key="1">
    <source>
        <dbReference type="SAM" id="MobiDB-lite"/>
    </source>
</evidence>
<dbReference type="Gene3D" id="3.10.450.50">
    <property type="match status" value="1"/>
</dbReference>
<accession>C1EI77</accession>
<protein>
    <submittedName>
        <fullName evidence="2">Uncharacterized protein</fullName>
    </submittedName>
</protein>
<evidence type="ECO:0000313" key="3">
    <source>
        <dbReference type="Proteomes" id="UP000002009"/>
    </source>
</evidence>
<keyword evidence="3" id="KW-1185">Reference proteome</keyword>
<dbReference type="KEGG" id="mis:MICPUN_104357"/>
<dbReference type="InterPro" id="IPR032710">
    <property type="entry name" value="NTF2-like_dom_sf"/>
</dbReference>
<name>C1EI77_MICCC</name>
<dbReference type="RefSeq" id="XP_002506552.1">
    <property type="nucleotide sequence ID" value="XM_002506506.1"/>
</dbReference>
<dbReference type="InParanoid" id="C1EI77"/>
<evidence type="ECO:0000313" key="2">
    <source>
        <dbReference type="EMBL" id="ACO67810.1"/>
    </source>
</evidence>
<proteinExistence type="predicted"/>
<dbReference type="AlphaFoldDB" id="C1EI77"/>